<comment type="caution">
    <text evidence="4">The sequence shown here is derived from an EMBL/GenBank/DDBJ whole genome shotgun (WGS) entry which is preliminary data.</text>
</comment>
<proteinExistence type="predicted"/>
<dbReference type="InterPro" id="IPR000192">
    <property type="entry name" value="Aminotrans_V_dom"/>
</dbReference>
<name>A0ABQ1RCB6_9ALTE</name>
<dbReference type="PANTHER" id="PTHR43586">
    <property type="entry name" value="CYSTEINE DESULFURASE"/>
    <property type="match status" value="1"/>
</dbReference>
<feature type="domain" description="Aminotransferase class V" evidence="3">
    <location>
        <begin position="33"/>
        <end position="437"/>
    </location>
</feature>
<dbReference type="Gene3D" id="3.90.1150.10">
    <property type="entry name" value="Aspartate Aminotransferase, domain 1"/>
    <property type="match status" value="1"/>
</dbReference>
<dbReference type="InterPro" id="IPR015421">
    <property type="entry name" value="PyrdxlP-dep_Trfase_major"/>
</dbReference>
<reference evidence="5" key="1">
    <citation type="journal article" date="2019" name="Int. J. Syst. Evol. Microbiol.">
        <title>The Global Catalogue of Microorganisms (GCM) 10K type strain sequencing project: providing services to taxonomists for standard genome sequencing and annotation.</title>
        <authorList>
            <consortium name="The Broad Institute Genomics Platform"/>
            <consortium name="The Broad Institute Genome Sequencing Center for Infectious Disease"/>
            <person name="Wu L."/>
            <person name="Ma J."/>
        </authorList>
    </citation>
    <scope>NUCLEOTIDE SEQUENCE [LARGE SCALE GENOMIC DNA]</scope>
    <source>
        <strain evidence="5">CGMCC 1.12923</strain>
    </source>
</reference>
<dbReference type="GO" id="GO:0016829">
    <property type="term" value="F:lyase activity"/>
    <property type="evidence" value="ECO:0007669"/>
    <property type="project" value="UniProtKB-KW"/>
</dbReference>
<protein>
    <submittedName>
        <fullName evidence="4">Selenocysteine lyase</fullName>
    </submittedName>
</protein>
<evidence type="ECO:0000259" key="3">
    <source>
        <dbReference type="Pfam" id="PF00266"/>
    </source>
</evidence>
<evidence type="ECO:0000256" key="2">
    <source>
        <dbReference type="SAM" id="MobiDB-lite"/>
    </source>
</evidence>
<organism evidence="4 5">
    <name type="scientific">Lacimicrobium alkaliphilum</name>
    <dbReference type="NCBI Taxonomy" id="1526571"/>
    <lineage>
        <taxon>Bacteria</taxon>
        <taxon>Pseudomonadati</taxon>
        <taxon>Pseudomonadota</taxon>
        <taxon>Gammaproteobacteria</taxon>
        <taxon>Alteromonadales</taxon>
        <taxon>Alteromonadaceae</taxon>
        <taxon>Lacimicrobium</taxon>
    </lineage>
</organism>
<dbReference type="InterPro" id="IPR015422">
    <property type="entry name" value="PyrdxlP-dep_Trfase_small"/>
</dbReference>
<gene>
    <name evidence="4" type="ORF">GCM10011357_16770</name>
</gene>
<evidence type="ECO:0000256" key="1">
    <source>
        <dbReference type="ARBA" id="ARBA00022898"/>
    </source>
</evidence>
<keyword evidence="5" id="KW-1185">Reference proteome</keyword>
<dbReference type="InterPro" id="IPR015424">
    <property type="entry name" value="PyrdxlP-dep_Trfase"/>
</dbReference>
<dbReference type="PANTHER" id="PTHR43586:SF8">
    <property type="entry name" value="CYSTEINE DESULFURASE 1, CHLOROPLASTIC"/>
    <property type="match status" value="1"/>
</dbReference>
<dbReference type="RefSeq" id="WP_099033765.1">
    <property type="nucleotide sequence ID" value="NZ_BMGJ01000005.1"/>
</dbReference>
<dbReference type="Gene3D" id="3.40.640.10">
    <property type="entry name" value="Type I PLP-dependent aspartate aminotransferase-like (Major domain)"/>
    <property type="match status" value="1"/>
</dbReference>
<accession>A0ABQ1RCB6</accession>
<dbReference type="Proteomes" id="UP000614272">
    <property type="component" value="Unassembled WGS sequence"/>
</dbReference>
<dbReference type="EMBL" id="BMGJ01000005">
    <property type="protein sequence ID" value="GGD62143.1"/>
    <property type="molecule type" value="Genomic_DNA"/>
</dbReference>
<sequence length="521" mass="57796">MNQLTAHFQKFRNHIIGQDLQHNIGGKITPVLYADWTASGRLYAPIEEYLTHHIGPYVANTHTQTNLTGSTMTQLYHQAQQVIKRHVNADDNDALICAGSGMTTVINKLQRMMGLRASEGAQPPLSEEQKPVVFVTHMEHHSNQTTWNTCQVTVEIVNRGADGKPSETHLAALLRQYRDRPLKIGSFTACSNVTGIKTSYHTLAKIMHRHGGICLVDFACSAPYVDIDMHPEDPEEKLDAVFFSPHKFLGGPGSSGVLVFDKQLYASTYPDQPGGGTVTWTNPWGQQGFYNDIEIREDGGTPGFLQVIKVALAIQLKEALGTSQMIQREAQLTRILMRGLSAIPGVYLLEEKIRDRLCIVSFYAPGLHYNLIVRLLNDKFGIQVRGGCSCAGTYGHILLNVDKQQSADITGKIDQGDLTEKPGWVRISLHPINTDDEARFIVDAVARVIENATDWARDYQFDPHLGDFIGKQPTSLPSLTDFSPLPAEPESHNTQNSPTDPAKINQWLKRLMAGLSERNPS</sequence>
<evidence type="ECO:0000313" key="5">
    <source>
        <dbReference type="Proteomes" id="UP000614272"/>
    </source>
</evidence>
<keyword evidence="4" id="KW-0456">Lyase</keyword>
<dbReference type="Pfam" id="PF00266">
    <property type="entry name" value="Aminotran_5"/>
    <property type="match status" value="1"/>
</dbReference>
<dbReference type="SUPFAM" id="SSF53383">
    <property type="entry name" value="PLP-dependent transferases"/>
    <property type="match status" value="1"/>
</dbReference>
<evidence type="ECO:0000313" key="4">
    <source>
        <dbReference type="EMBL" id="GGD62143.1"/>
    </source>
</evidence>
<keyword evidence="1" id="KW-0663">Pyridoxal phosphate</keyword>
<feature type="region of interest" description="Disordered" evidence="2">
    <location>
        <begin position="478"/>
        <end position="504"/>
    </location>
</feature>